<protein>
    <submittedName>
        <fullName evidence="2">Class I SAM-dependent methyltransferase</fullName>
    </submittedName>
</protein>
<dbReference type="InterPro" id="IPR041698">
    <property type="entry name" value="Methyltransf_25"/>
</dbReference>
<evidence type="ECO:0000313" key="2">
    <source>
        <dbReference type="EMBL" id="GAA4684515.1"/>
    </source>
</evidence>
<dbReference type="SUPFAM" id="SSF53335">
    <property type="entry name" value="S-adenosyl-L-methionine-dependent methyltransferases"/>
    <property type="match status" value="1"/>
</dbReference>
<dbReference type="CDD" id="cd02440">
    <property type="entry name" value="AdoMet_MTases"/>
    <property type="match status" value="1"/>
</dbReference>
<dbReference type="EMBL" id="BAABIC010000005">
    <property type="protein sequence ID" value="GAA4684515.1"/>
    <property type="molecule type" value="Genomic_DNA"/>
</dbReference>
<dbReference type="Proteomes" id="UP001500325">
    <property type="component" value="Unassembled WGS sequence"/>
</dbReference>
<feature type="domain" description="Methyltransferase" evidence="1">
    <location>
        <begin position="52"/>
        <end position="149"/>
    </location>
</feature>
<keyword evidence="2" id="KW-0808">Transferase</keyword>
<organism evidence="2 3">
    <name type="scientific">Pseudonocardia yuanmonensis</name>
    <dbReference type="NCBI Taxonomy" id="1095914"/>
    <lineage>
        <taxon>Bacteria</taxon>
        <taxon>Bacillati</taxon>
        <taxon>Actinomycetota</taxon>
        <taxon>Actinomycetes</taxon>
        <taxon>Pseudonocardiales</taxon>
        <taxon>Pseudonocardiaceae</taxon>
        <taxon>Pseudonocardia</taxon>
    </lineage>
</organism>
<accession>A0ABP8W926</accession>
<proteinExistence type="predicted"/>
<dbReference type="InterPro" id="IPR029063">
    <property type="entry name" value="SAM-dependent_MTases_sf"/>
</dbReference>
<sequence>MTRAEPGPDDAGVEPRAEYRDLLTQAYDLDKPTAPPEELAFHRGVIGAAEPVLELMCGTGRFLLPLLAAGIDVDGVDASPSMLDACVEHARERGLDVAGRLHEQRAEDLSLRRRYRAAFCAAGSWGLIAGDDEVARALAAVRAHLLHGGTFHFEVETGPGPPGAPGGTDWWVRPDGAVITARGGHRRDPDTGLERGVGIYELFVDGVLVHTELNHWVRRFWTADAIAAAVREAGFSEVAVRSGHTDAPPAPEDLLLTVHAVR</sequence>
<gene>
    <name evidence="2" type="ORF">GCM10023215_19190</name>
</gene>
<name>A0ABP8W926_9PSEU</name>
<evidence type="ECO:0000313" key="3">
    <source>
        <dbReference type="Proteomes" id="UP001500325"/>
    </source>
</evidence>
<dbReference type="Pfam" id="PF13649">
    <property type="entry name" value="Methyltransf_25"/>
    <property type="match status" value="1"/>
</dbReference>
<reference evidence="3" key="1">
    <citation type="journal article" date="2019" name="Int. J. Syst. Evol. Microbiol.">
        <title>The Global Catalogue of Microorganisms (GCM) 10K type strain sequencing project: providing services to taxonomists for standard genome sequencing and annotation.</title>
        <authorList>
            <consortium name="The Broad Institute Genomics Platform"/>
            <consortium name="The Broad Institute Genome Sequencing Center for Infectious Disease"/>
            <person name="Wu L."/>
            <person name="Ma J."/>
        </authorList>
    </citation>
    <scope>NUCLEOTIDE SEQUENCE [LARGE SCALE GENOMIC DNA]</scope>
    <source>
        <strain evidence="3">JCM 18055</strain>
    </source>
</reference>
<keyword evidence="2" id="KW-0489">Methyltransferase</keyword>
<comment type="caution">
    <text evidence="2">The sequence shown here is derived from an EMBL/GenBank/DDBJ whole genome shotgun (WGS) entry which is preliminary data.</text>
</comment>
<dbReference type="GO" id="GO:0032259">
    <property type="term" value="P:methylation"/>
    <property type="evidence" value="ECO:0007669"/>
    <property type="project" value="UniProtKB-KW"/>
</dbReference>
<dbReference type="Gene3D" id="2.20.130.10">
    <property type="entry name" value="CAC2371-like domains"/>
    <property type="match status" value="1"/>
</dbReference>
<dbReference type="GO" id="GO:0008168">
    <property type="term" value="F:methyltransferase activity"/>
    <property type="evidence" value="ECO:0007669"/>
    <property type="project" value="UniProtKB-KW"/>
</dbReference>
<evidence type="ECO:0000259" key="1">
    <source>
        <dbReference type="Pfam" id="PF13649"/>
    </source>
</evidence>
<dbReference type="Gene3D" id="3.40.50.150">
    <property type="entry name" value="Vaccinia Virus protein VP39"/>
    <property type="match status" value="1"/>
</dbReference>
<keyword evidence="3" id="KW-1185">Reference proteome</keyword>